<proteinExistence type="predicted"/>
<organism evidence="1 2">
    <name type="scientific">Brachionus plicatilis</name>
    <name type="common">Marine rotifer</name>
    <name type="synonym">Brachionus muelleri</name>
    <dbReference type="NCBI Taxonomy" id="10195"/>
    <lineage>
        <taxon>Eukaryota</taxon>
        <taxon>Metazoa</taxon>
        <taxon>Spiralia</taxon>
        <taxon>Gnathifera</taxon>
        <taxon>Rotifera</taxon>
        <taxon>Eurotatoria</taxon>
        <taxon>Monogononta</taxon>
        <taxon>Pseudotrocha</taxon>
        <taxon>Ploima</taxon>
        <taxon>Brachionidae</taxon>
        <taxon>Brachionus</taxon>
    </lineage>
</organism>
<evidence type="ECO:0000313" key="1">
    <source>
        <dbReference type="EMBL" id="RNA02829.1"/>
    </source>
</evidence>
<reference evidence="1 2" key="1">
    <citation type="journal article" date="2018" name="Sci. Rep.">
        <title>Genomic signatures of local adaptation to the degree of environmental predictability in rotifers.</title>
        <authorList>
            <person name="Franch-Gras L."/>
            <person name="Hahn C."/>
            <person name="Garcia-Roger E.M."/>
            <person name="Carmona M.J."/>
            <person name="Serra M."/>
            <person name="Gomez A."/>
        </authorList>
    </citation>
    <scope>NUCLEOTIDE SEQUENCE [LARGE SCALE GENOMIC DNA]</scope>
    <source>
        <strain evidence="1">HYR1</strain>
    </source>
</reference>
<name>A0A3M7PV60_BRAPC</name>
<dbReference type="EMBL" id="REGN01008747">
    <property type="protein sequence ID" value="RNA02829.1"/>
    <property type="molecule type" value="Genomic_DNA"/>
</dbReference>
<gene>
    <name evidence="1" type="ORF">BpHYR1_018649</name>
</gene>
<comment type="caution">
    <text evidence="1">The sequence shown here is derived from an EMBL/GenBank/DDBJ whole genome shotgun (WGS) entry which is preliminary data.</text>
</comment>
<dbReference type="AlphaFoldDB" id="A0A3M7PV60"/>
<evidence type="ECO:0000313" key="2">
    <source>
        <dbReference type="Proteomes" id="UP000276133"/>
    </source>
</evidence>
<protein>
    <submittedName>
        <fullName evidence="1">Uncharacterized protein</fullName>
    </submittedName>
</protein>
<keyword evidence="2" id="KW-1185">Reference proteome</keyword>
<accession>A0A3M7PV60</accession>
<dbReference type="Proteomes" id="UP000276133">
    <property type="component" value="Unassembled WGS sequence"/>
</dbReference>
<sequence length="60" mass="6840">MLLLLHQSWVYLKADFSQFALNKINPVLISKTASKFCSHLIEPFFMTSALAVLAKNKENK</sequence>